<evidence type="ECO:0000313" key="1">
    <source>
        <dbReference type="EMBL" id="SUE07325.1"/>
    </source>
</evidence>
<protein>
    <submittedName>
        <fullName evidence="1">Uncharacterized protein</fullName>
    </submittedName>
</protein>
<organism evidence="1 2">
    <name type="scientific">Enterobacter agglomerans</name>
    <name type="common">Erwinia herbicola</name>
    <name type="synonym">Pantoea agglomerans</name>
    <dbReference type="NCBI Taxonomy" id="549"/>
    <lineage>
        <taxon>Bacteria</taxon>
        <taxon>Pseudomonadati</taxon>
        <taxon>Pseudomonadota</taxon>
        <taxon>Gammaproteobacteria</taxon>
        <taxon>Enterobacterales</taxon>
        <taxon>Erwiniaceae</taxon>
        <taxon>Pantoea</taxon>
        <taxon>Pantoea agglomerans group</taxon>
    </lineage>
</organism>
<keyword evidence="2" id="KW-1185">Reference proteome</keyword>
<dbReference type="EMBL" id="UGSO01000003">
    <property type="protein sequence ID" value="SUE07325.1"/>
    <property type="molecule type" value="Genomic_DNA"/>
</dbReference>
<name>A0A379LVE5_ENTAG</name>
<proteinExistence type="predicted"/>
<reference evidence="1 2" key="1">
    <citation type="submission" date="2018-06" db="EMBL/GenBank/DDBJ databases">
        <authorList>
            <consortium name="Pathogen Informatics"/>
            <person name="Doyle S."/>
        </authorList>
    </citation>
    <scope>NUCLEOTIDE SEQUENCE [LARGE SCALE GENOMIC DNA]</scope>
    <source>
        <strain evidence="1 2">NCTC9381</strain>
    </source>
</reference>
<accession>A0A379LVE5</accession>
<dbReference type="AlphaFoldDB" id="A0A379LVE5"/>
<gene>
    <name evidence="1" type="ORF">NCTC9381_06095</name>
</gene>
<sequence>MHGDCLSEQSSSVISEAILLEKRRESPVYP</sequence>
<evidence type="ECO:0000313" key="2">
    <source>
        <dbReference type="Proteomes" id="UP000254640"/>
    </source>
</evidence>
<dbReference type="Proteomes" id="UP000254640">
    <property type="component" value="Unassembled WGS sequence"/>
</dbReference>